<dbReference type="KEGG" id="bmei:Spa11_40260"/>
<dbReference type="Proteomes" id="UP000316426">
    <property type="component" value="Chromosome"/>
</dbReference>
<name>A0A518KDD2_9BACT</name>
<evidence type="ECO:0000313" key="1">
    <source>
        <dbReference type="EMBL" id="QDV75803.1"/>
    </source>
</evidence>
<keyword evidence="2" id="KW-1185">Reference proteome</keyword>
<accession>A0A518KDD2</accession>
<organism evidence="1 2">
    <name type="scientific">Botrimarina mediterranea</name>
    <dbReference type="NCBI Taxonomy" id="2528022"/>
    <lineage>
        <taxon>Bacteria</taxon>
        <taxon>Pseudomonadati</taxon>
        <taxon>Planctomycetota</taxon>
        <taxon>Planctomycetia</taxon>
        <taxon>Pirellulales</taxon>
        <taxon>Lacipirellulaceae</taxon>
        <taxon>Botrimarina</taxon>
    </lineage>
</organism>
<dbReference type="EMBL" id="CP036349">
    <property type="protein sequence ID" value="QDV75803.1"/>
    <property type="molecule type" value="Genomic_DNA"/>
</dbReference>
<proteinExistence type="predicted"/>
<reference evidence="1 2" key="1">
    <citation type="submission" date="2019-02" db="EMBL/GenBank/DDBJ databases">
        <title>Deep-cultivation of Planctomycetes and their phenomic and genomic characterization uncovers novel biology.</title>
        <authorList>
            <person name="Wiegand S."/>
            <person name="Jogler M."/>
            <person name="Boedeker C."/>
            <person name="Pinto D."/>
            <person name="Vollmers J."/>
            <person name="Rivas-Marin E."/>
            <person name="Kohn T."/>
            <person name="Peeters S.H."/>
            <person name="Heuer A."/>
            <person name="Rast P."/>
            <person name="Oberbeckmann S."/>
            <person name="Bunk B."/>
            <person name="Jeske O."/>
            <person name="Meyerdierks A."/>
            <person name="Storesund J.E."/>
            <person name="Kallscheuer N."/>
            <person name="Luecker S."/>
            <person name="Lage O.M."/>
            <person name="Pohl T."/>
            <person name="Merkel B.J."/>
            <person name="Hornburger P."/>
            <person name="Mueller R.-W."/>
            <person name="Bruemmer F."/>
            <person name="Labrenz M."/>
            <person name="Spormann A.M."/>
            <person name="Op den Camp H."/>
            <person name="Overmann J."/>
            <person name="Amann R."/>
            <person name="Jetten M.S.M."/>
            <person name="Mascher T."/>
            <person name="Medema M.H."/>
            <person name="Devos D.P."/>
            <person name="Kaster A.-K."/>
            <person name="Ovreas L."/>
            <person name="Rohde M."/>
            <person name="Galperin M.Y."/>
            <person name="Jogler C."/>
        </authorList>
    </citation>
    <scope>NUCLEOTIDE SEQUENCE [LARGE SCALE GENOMIC DNA]</scope>
    <source>
        <strain evidence="1 2">Spa11</strain>
    </source>
</reference>
<protein>
    <submittedName>
        <fullName evidence="1">Uncharacterized protein</fullName>
    </submittedName>
</protein>
<dbReference type="AlphaFoldDB" id="A0A518KDD2"/>
<gene>
    <name evidence="1" type="ORF">Spa11_40260</name>
</gene>
<sequence>MPMRFRLATLLTIGPLLALVVALASWVIVLRAQLVELEQRVTVLELTPPLTTMAGDYSDVGVHIDVDRAMQLDNLYGAPQVRR</sequence>
<evidence type="ECO:0000313" key="2">
    <source>
        <dbReference type="Proteomes" id="UP000316426"/>
    </source>
</evidence>